<dbReference type="RefSeq" id="WP_087678839.1">
    <property type="nucleotide sequence ID" value="NZ_FUWV01000008.1"/>
</dbReference>
<proteinExistence type="predicted"/>
<evidence type="ECO:0000313" key="1">
    <source>
        <dbReference type="EMBL" id="SJZ69363.1"/>
    </source>
</evidence>
<gene>
    <name evidence="1" type="ORF">SAMN02745973_01407</name>
</gene>
<dbReference type="AlphaFoldDB" id="A0A1T4MQX4"/>
<name>A0A1T4MQX4_9FIRM</name>
<organism evidence="1 2">
    <name type="scientific">Garciella nitratireducens DSM 15102</name>
    <dbReference type="NCBI Taxonomy" id="1121911"/>
    <lineage>
        <taxon>Bacteria</taxon>
        <taxon>Bacillati</taxon>
        <taxon>Bacillota</taxon>
        <taxon>Clostridia</taxon>
        <taxon>Eubacteriales</taxon>
        <taxon>Eubacteriaceae</taxon>
        <taxon>Garciella</taxon>
    </lineage>
</organism>
<sequence>MNYTEIAQRLHISENQVKMSPTIQNTYRDIKNNPNMSQQEKEDAFDEMADILKDMLHKKA</sequence>
<reference evidence="1 2" key="1">
    <citation type="submission" date="2017-02" db="EMBL/GenBank/DDBJ databases">
        <authorList>
            <person name="Peterson S.W."/>
        </authorList>
    </citation>
    <scope>NUCLEOTIDE SEQUENCE [LARGE SCALE GENOMIC DNA]</scope>
    <source>
        <strain evidence="1 2">DSM 15102</strain>
    </source>
</reference>
<keyword evidence="2" id="KW-1185">Reference proteome</keyword>
<dbReference type="EMBL" id="FUWV01000008">
    <property type="protein sequence ID" value="SJZ69363.1"/>
    <property type="molecule type" value="Genomic_DNA"/>
</dbReference>
<protein>
    <submittedName>
        <fullName evidence="1">Uncharacterized protein</fullName>
    </submittedName>
</protein>
<accession>A0A1T4MQX4</accession>
<evidence type="ECO:0000313" key="2">
    <source>
        <dbReference type="Proteomes" id="UP000196365"/>
    </source>
</evidence>
<dbReference type="Proteomes" id="UP000196365">
    <property type="component" value="Unassembled WGS sequence"/>
</dbReference>